<dbReference type="GO" id="GO:0003985">
    <property type="term" value="F:acetyl-CoA C-acetyltransferase activity"/>
    <property type="evidence" value="ECO:0007669"/>
    <property type="project" value="TreeGrafter"/>
</dbReference>
<gene>
    <name evidence="6" type="primary">ACTH</name>
</gene>
<dbReference type="PANTHER" id="PTHR18919:SF161">
    <property type="entry name" value="ACETYL-COA ACETYLTRANSFERASE 2"/>
    <property type="match status" value="1"/>
</dbReference>
<name>A0A097DBF7_9MAGN</name>
<proteinExistence type="inferred from homology"/>
<dbReference type="SUPFAM" id="SSF53901">
    <property type="entry name" value="Thiolase-like"/>
    <property type="match status" value="1"/>
</dbReference>
<evidence type="ECO:0000313" key="6">
    <source>
        <dbReference type="EMBL" id="AIS92480.1"/>
    </source>
</evidence>
<keyword evidence="2" id="KW-0808">Transferase</keyword>
<feature type="compositionally biased region" description="Basic residues" evidence="4">
    <location>
        <begin position="23"/>
        <end position="35"/>
    </location>
</feature>
<protein>
    <submittedName>
        <fullName evidence="6">Acetoacetyl-CoA thiolase</fullName>
    </submittedName>
</protein>
<keyword evidence="3" id="KW-0012">Acyltransferase</keyword>
<dbReference type="AlphaFoldDB" id="A0A097DBF7"/>
<evidence type="ECO:0000256" key="1">
    <source>
        <dbReference type="ARBA" id="ARBA00010982"/>
    </source>
</evidence>
<sequence>QLIPLNSDLAQWGSLHMAGETRKNRKKQRAKKPKHQNSNLALLTIFTLLHEKHPGSTPPITLFPTTKIFCPISGRIQTTTLCCPAPLYTSPHDRDGAAALVRGEKAQLLEVIAKITGYAAAQAPELFTTAPAIAIPKAISNAGQASQNYIKAFAVVALANQKLCHPEKVVHGGAVSLGHPRCGAGPRKLGVLQTGRASHVLPSLPGPPSASVELVSWLHFGYGRRVENMELAGRSHARRRSALVCQMASHIVDRA</sequence>
<dbReference type="Gene3D" id="3.40.47.10">
    <property type="match status" value="2"/>
</dbReference>
<accession>A0A097DBF7</accession>
<dbReference type="InterPro" id="IPR020617">
    <property type="entry name" value="Thiolase_C"/>
</dbReference>
<dbReference type="GO" id="GO:0006635">
    <property type="term" value="P:fatty acid beta-oxidation"/>
    <property type="evidence" value="ECO:0007669"/>
    <property type="project" value="TreeGrafter"/>
</dbReference>
<dbReference type="InterPro" id="IPR016039">
    <property type="entry name" value="Thiolase-like"/>
</dbReference>
<feature type="domain" description="Thiolase C-terminal" evidence="5">
    <location>
        <begin position="110"/>
        <end position="189"/>
    </location>
</feature>
<dbReference type="PANTHER" id="PTHR18919">
    <property type="entry name" value="ACETYL-COA C-ACYLTRANSFERASE"/>
    <property type="match status" value="1"/>
</dbReference>
<evidence type="ECO:0000256" key="4">
    <source>
        <dbReference type="SAM" id="MobiDB-lite"/>
    </source>
</evidence>
<organism evidence="6">
    <name type="scientific">Aconitum heterophyllum</name>
    <dbReference type="NCBI Taxonomy" id="279769"/>
    <lineage>
        <taxon>Eukaryota</taxon>
        <taxon>Viridiplantae</taxon>
        <taxon>Streptophyta</taxon>
        <taxon>Embryophyta</taxon>
        <taxon>Tracheophyta</taxon>
        <taxon>Spermatophyta</taxon>
        <taxon>Magnoliopsida</taxon>
        <taxon>Ranunculales</taxon>
        <taxon>Ranunculaceae</taxon>
        <taxon>Ranunculoideae</taxon>
        <taxon>Delphinieae</taxon>
        <taxon>Aconitum</taxon>
    </lineage>
</organism>
<evidence type="ECO:0000256" key="2">
    <source>
        <dbReference type="ARBA" id="ARBA00022679"/>
    </source>
</evidence>
<evidence type="ECO:0000259" key="5">
    <source>
        <dbReference type="Pfam" id="PF02803"/>
    </source>
</evidence>
<reference evidence="6" key="1">
    <citation type="journal article" date="2014" name="Phytochemistry">
        <title>Multiple genes of mevalonate and non-mevalonate pathways contribute to high aconites content in an endangered medicinal herb, Aconitum heterophyllum Wall.</title>
        <authorList>
            <person name="Malhotra N."/>
            <person name="Kumar V."/>
            <person name="Sood H."/>
            <person name="Singh T.R."/>
            <person name="Chauhan R.S."/>
        </authorList>
    </citation>
    <scope>NUCLEOTIDE SEQUENCE</scope>
    <source>
        <tissue evidence="6">Leaf</tissue>
    </source>
</reference>
<feature type="non-terminal residue" evidence="6">
    <location>
        <position position="255"/>
    </location>
</feature>
<dbReference type="EMBL" id="KF961192">
    <property type="protein sequence ID" value="AIS92480.1"/>
    <property type="molecule type" value="Genomic_DNA"/>
</dbReference>
<dbReference type="Pfam" id="PF02803">
    <property type="entry name" value="Thiolase_C"/>
    <property type="match status" value="1"/>
</dbReference>
<feature type="region of interest" description="Disordered" evidence="4">
    <location>
        <begin position="14"/>
        <end position="35"/>
    </location>
</feature>
<comment type="similarity">
    <text evidence="1">Belongs to the thiolase-like superfamily. Thiolase family.</text>
</comment>
<dbReference type="GO" id="GO:0005739">
    <property type="term" value="C:mitochondrion"/>
    <property type="evidence" value="ECO:0007669"/>
    <property type="project" value="TreeGrafter"/>
</dbReference>
<feature type="non-terminal residue" evidence="6">
    <location>
        <position position="1"/>
    </location>
</feature>
<evidence type="ECO:0000256" key="3">
    <source>
        <dbReference type="ARBA" id="ARBA00023315"/>
    </source>
</evidence>